<protein>
    <submittedName>
        <fullName evidence="1">Uncharacterized protein</fullName>
    </submittedName>
</protein>
<organism evidence="1 2">
    <name type="scientific">Burkholderia singularis</name>
    <dbReference type="NCBI Taxonomy" id="1503053"/>
    <lineage>
        <taxon>Bacteria</taxon>
        <taxon>Pseudomonadati</taxon>
        <taxon>Pseudomonadota</taxon>
        <taxon>Betaproteobacteria</taxon>
        <taxon>Burkholderiales</taxon>
        <taxon>Burkholderiaceae</taxon>
        <taxon>Burkholderia</taxon>
        <taxon>pseudomallei group</taxon>
    </lineage>
</organism>
<dbReference type="AlphaFoldDB" id="A0A238HBM3"/>
<accession>A0A238HBM3</accession>
<gene>
    <name evidence="1" type="ORF">BSIN_2615</name>
</gene>
<evidence type="ECO:0000313" key="2">
    <source>
        <dbReference type="Proteomes" id="UP000198460"/>
    </source>
</evidence>
<evidence type="ECO:0000313" key="1">
    <source>
        <dbReference type="EMBL" id="SMG02689.1"/>
    </source>
</evidence>
<dbReference type="Proteomes" id="UP000198460">
    <property type="component" value="Unassembled WGS sequence"/>
</dbReference>
<sequence>MHAAARAGALRNIDGGWGAAAAATARDEHRGKGHGHCHPFRKGFRHASVSNVLICFNNLGMSFFPVNRWNRLNGRT</sequence>
<proteinExistence type="predicted"/>
<dbReference type="EMBL" id="FXAN01000109">
    <property type="protein sequence ID" value="SMG02689.1"/>
    <property type="molecule type" value="Genomic_DNA"/>
</dbReference>
<reference evidence="1 2" key="1">
    <citation type="submission" date="2017-04" db="EMBL/GenBank/DDBJ databases">
        <authorList>
            <person name="Afonso C.L."/>
            <person name="Miller P.J."/>
            <person name="Scott M.A."/>
            <person name="Spackman E."/>
            <person name="Goraichik I."/>
            <person name="Dimitrov K.M."/>
            <person name="Suarez D.L."/>
            <person name="Swayne D.E."/>
        </authorList>
    </citation>
    <scope>NUCLEOTIDE SEQUENCE [LARGE SCALE GENOMIC DNA]</scope>
    <source>
        <strain evidence="1">LMG 28154</strain>
    </source>
</reference>
<name>A0A238HBM3_9BURK</name>